<dbReference type="VEuPathDB" id="FungiDB:BO70DRAFT_361066"/>
<reference evidence="1 2" key="1">
    <citation type="submission" date="2016-12" db="EMBL/GenBank/DDBJ databases">
        <title>The genomes of Aspergillus section Nigri reveals drivers in fungal speciation.</title>
        <authorList>
            <consortium name="DOE Joint Genome Institute"/>
            <person name="Vesth T.C."/>
            <person name="Nybo J."/>
            <person name="Theobald S."/>
            <person name="Brandl J."/>
            <person name="Frisvad J.C."/>
            <person name="Nielsen K.F."/>
            <person name="Lyhne E.K."/>
            <person name="Kogle M.E."/>
            <person name="Kuo A."/>
            <person name="Riley R."/>
            <person name="Clum A."/>
            <person name="Nolan M."/>
            <person name="Lipzen A."/>
            <person name="Salamov A."/>
            <person name="Henrissat B."/>
            <person name="Wiebenga A."/>
            <person name="De Vries R.P."/>
            <person name="Grigoriev I.V."/>
            <person name="Mortensen U.H."/>
            <person name="Andersen M.R."/>
            <person name="Baker S.E."/>
        </authorList>
    </citation>
    <scope>NUCLEOTIDE SEQUENCE [LARGE SCALE GENOMIC DNA]</scope>
    <source>
        <strain evidence="1 2">CBS 117.55</strain>
    </source>
</reference>
<dbReference type="Proteomes" id="UP000247233">
    <property type="component" value="Unassembled WGS sequence"/>
</dbReference>
<evidence type="ECO:0000313" key="2">
    <source>
        <dbReference type="Proteomes" id="UP000247233"/>
    </source>
</evidence>
<evidence type="ECO:0000313" key="1">
    <source>
        <dbReference type="EMBL" id="PWY86237.1"/>
    </source>
</evidence>
<proteinExistence type="predicted"/>
<dbReference type="STRING" id="1448321.A0A317WMF9"/>
<organism evidence="1 2">
    <name type="scientific">Aspergillus heteromorphus CBS 117.55</name>
    <dbReference type="NCBI Taxonomy" id="1448321"/>
    <lineage>
        <taxon>Eukaryota</taxon>
        <taxon>Fungi</taxon>
        <taxon>Dikarya</taxon>
        <taxon>Ascomycota</taxon>
        <taxon>Pezizomycotina</taxon>
        <taxon>Eurotiomycetes</taxon>
        <taxon>Eurotiomycetidae</taxon>
        <taxon>Eurotiales</taxon>
        <taxon>Aspergillaceae</taxon>
        <taxon>Aspergillus</taxon>
        <taxon>Aspergillus subgen. Circumdati</taxon>
    </lineage>
</organism>
<dbReference type="AlphaFoldDB" id="A0A317WMF9"/>
<accession>A0A317WMF9</accession>
<gene>
    <name evidence="1" type="ORF">BO70DRAFT_361066</name>
</gene>
<dbReference type="EMBL" id="MSFL01000008">
    <property type="protein sequence ID" value="PWY86237.1"/>
    <property type="molecule type" value="Genomic_DNA"/>
</dbReference>
<keyword evidence="2" id="KW-1185">Reference proteome</keyword>
<dbReference type="GeneID" id="37065197"/>
<dbReference type="RefSeq" id="XP_025400789.1">
    <property type="nucleotide sequence ID" value="XM_025542960.1"/>
</dbReference>
<comment type="caution">
    <text evidence="1">The sequence shown here is derived from an EMBL/GenBank/DDBJ whole genome shotgun (WGS) entry which is preliminary data.</text>
</comment>
<sequence>MFRRLVTVAPRAGSVLASPRIVAPAVSGLQSQTQSILRSSAPQRRGYHEKDMSPDPLLLFFYQRGKY</sequence>
<name>A0A317WMF9_9EURO</name>
<protein>
    <submittedName>
        <fullName evidence="1">Uncharacterized protein</fullName>
    </submittedName>
</protein>